<evidence type="ECO:0000313" key="6">
    <source>
        <dbReference type="Proteomes" id="UP000000763"/>
    </source>
</evidence>
<dbReference type="GO" id="GO:0006508">
    <property type="term" value="P:proteolysis"/>
    <property type="evidence" value="ECO:0007669"/>
    <property type="project" value="InterPro"/>
</dbReference>
<keyword evidence="2" id="KW-0732">Signal</keyword>
<evidence type="ECO:0000256" key="1">
    <source>
        <dbReference type="ARBA" id="ARBA00008455"/>
    </source>
</evidence>
<dbReference type="Gene3D" id="1.10.287.2250">
    <property type="match status" value="1"/>
</dbReference>
<dbReference type="Gene3D" id="3.90.70.10">
    <property type="entry name" value="Cysteine proteinases"/>
    <property type="match status" value="2"/>
</dbReference>
<dbReference type="AlphaFoldDB" id="Q650X9"/>
<dbReference type="SUPFAM" id="SSF54001">
    <property type="entry name" value="Cysteine proteinases"/>
    <property type="match status" value="2"/>
</dbReference>
<evidence type="ECO:0000259" key="4">
    <source>
        <dbReference type="SMART" id="SM00848"/>
    </source>
</evidence>
<dbReference type="Proteomes" id="UP000000763">
    <property type="component" value="Chromosome 9"/>
</dbReference>
<reference evidence="6" key="2">
    <citation type="journal article" date="2008" name="Nucleic Acids Res.">
        <title>The rice annotation project database (RAP-DB): 2008 update.</title>
        <authorList>
            <consortium name="The rice annotation project (RAP)"/>
        </authorList>
    </citation>
    <scope>GENOME REANNOTATION</scope>
    <source>
        <strain evidence="6">cv. Nipponbare</strain>
    </source>
</reference>
<dbReference type="Pfam" id="PF08246">
    <property type="entry name" value="Inhibitor_I29"/>
    <property type="match status" value="1"/>
</dbReference>
<dbReference type="SMART" id="SM00848">
    <property type="entry name" value="Inhibitor_I29"/>
    <property type="match status" value="1"/>
</dbReference>
<feature type="domain" description="Peptidase C1A papain C-terminal" evidence="3">
    <location>
        <begin position="125"/>
        <end position="342"/>
    </location>
</feature>
<dbReference type="EMBL" id="AP006170">
    <property type="protein sequence ID" value="BAD46638.1"/>
    <property type="molecule type" value="Genomic_DNA"/>
</dbReference>
<evidence type="ECO:0000259" key="3">
    <source>
        <dbReference type="SMART" id="SM00645"/>
    </source>
</evidence>
<feature type="chain" id="PRO_5018573918" evidence="2">
    <location>
        <begin position="18"/>
        <end position="361"/>
    </location>
</feature>
<name>Q650X9_ORYSJ</name>
<dbReference type="InterPro" id="IPR000668">
    <property type="entry name" value="Peptidase_C1A_C"/>
</dbReference>
<dbReference type="InterPro" id="IPR013201">
    <property type="entry name" value="Prot_inhib_I29"/>
</dbReference>
<accession>Q650X9</accession>
<dbReference type="InterPro" id="IPR038765">
    <property type="entry name" value="Papain-like_cys_pep_sf"/>
</dbReference>
<dbReference type="GO" id="GO:0008234">
    <property type="term" value="F:cysteine-type peptidase activity"/>
    <property type="evidence" value="ECO:0007669"/>
    <property type="project" value="InterPro"/>
</dbReference>
<feature type="domain" description="Cathepsin propeptide inhibitor" evidence="4">
    <location>
        <begin position="37"/>
        <end position="95"/>
    </location>
</feature>
<dbReference type="PROSITE" id="PS00640">
    <property type="entry name" value="THIOL_PROTEASE_ASN"/>
    <property type="match status" value="1"/>
</dbReference>
<comment type="similarity">
    <text evidence="1">Belongs to the peptidase C1 family.</text>
</comment>
<dbReference type="InterPro" id="IPR013128">
    <property type="entry name" value="Peptidase_C1A"/>
</dbReference>
<sequence>MRKSLVVVLALMVAASAHDVPITDEDLKSEESMWSLYERWSHVYGVSSRDLAEDKKSRFEVFKANARHIHEFNKKEGMSYKLGLNKFSDMTVEEFAAKYTGVQVDAGAAVVTSAPDEQPVLVGDAPPVWDWRDHGAVTPVKDQGSCGTELLGVLGGGGGGGGERDRDREPAEAVGAAVAGLHQPERRLHQWREGRKSDAVRGEQRDRLGRELSGALLPALRSREVALQDGARQAGGHIGLHQAVAPRQRGRSQGEGLHTARLCGRRRQEYWVAILKGGVFDGYCSSTKVNHNVLVVGYGEDYWIIKNSWGIYWGENGYIRLKRNVPAKQGKCGITLQAWYPVKYPVGNCMIPSLPTSFSAY</sequence>
<gene>
    <name evidence="5" type="primary">OSJNBa0042B15.23</name>
</gene>
<reference evidence="6" key="1">
    <citation type="journal article" date="2005" name="Nature">
        <title>The map-based sequence of the rice genome.</title>
        <authorList>
            <consortium name="International rice genome sequencing project (IRGSP)"/>
            <person name="Matsumoto T."/>
            <person name="Wu J."/>
            <person name="Kanamori H."/>
            <person name="Katayose Y."/>
            <person name="Fujisawa M."/>
            <person name="Namiki N."/>
            <person name="Mizuno H."/>
            <person name="Yamamoto K."/>
            <person name="Antonio B.A."/>
            <person name="Baba T."/>
            <person name="Sakata K."/>
            <person name="Nagamura Y."/>
            <person name="Aoki H."/>
            <person name="Arikawa K."/>
            <person name="Arita K."/>
            <person name="Bito T."/>
            <person name="Chiden Y."/>
            <person name="Fujitsuka N."/>
            <person name="Fukunaka R."/>
            <person name="Hamada M."/>
            <person name="Harada C."/>
            <person name="Hayashi A."/>
            <person name="Hijishita S."/>
            <person name="Honda M."/>
            <person name="Hosokawa S."/>
            <person name="Ichikawa Y."/>
            <person name="Idonuma A."/>
            <person name="Iijima M."/>
            <person name="Ikeda M."/>
            <person name="Ikeno M."/>
            <person name="Ito K."/>
            <person name="Ito S."/>
            <person name="Ito T."/>
            <person name="Ito Y."/>
            <person name="Ito Y."/>
            <person name="Iwabuchi A."/>
            <person name="Kamiya K."/>
            <person name="Karasawa W."/>
            <person name="Kurita K."/>
            <person name="Katagiri S."/>
            <person name="Kikuta A."/>
            <person name="Kobayashi H."/>
            <person name="Kobayashi N."/>
            <person name="Machita K."/>
            <person name="Maehara T."/>
            <person name="Masukawa M."/>
            <person name="Mizubayashi T."/>
            <person name="Mukai Y."/>
            <person name="Nagasaki H."/>
            <person name="Nagata Y."/>
            <person name="Naito S."/>
            <person name="Nakashima M."/>
            <person name="Nakama Y."/>
            <person name="Nakamichi Y."/>
            <person name="Nakamura M."/>
            <person name="Meguro A."/>
            <person name="Negishi M."/>
            <person name="Ohta I."/>
            <person name="Ohta T."/>
            <person name="Okamoto M."/>
            <person name="Ono N."/>
            <person name="Saji S."/>
            <person name="Sakaguchi M."/>
            <person name="Sakai K."/>
            <person name="Shibata M."/>
            <person name="Shimokawa T."/>
            <person name="Song J."/>
            <person name="Takazaki Y."/>
            <person name="Terasawa K."/>
            <person name="Tsugane M."/>
            <person name="Tsuji K."/>
            <person name="Ueda S."/>
            <person name="Waki K."/>
            <person name="Yamagata H."/>
            <person name="Yamamoto M."/>
            <person name="Yamamoto S."/>
            <person name="Yamane H."/>
            <person name="Yoshiki S."/>
            <person name="Yoshihara R."/>
            <person name="Yukawa K."/>
            <person name="Zhong H."/>
            <person name="Yano M."/>
            <person name="Yuan Q."/>
            <person name="Ouyang S."/>
            <person name="Liu J."/>
            <person name="Jones K.M."/>
            <person name="Gansberger K."/>
            <person name="Moffat K."/>
            <person name="Hill J."/>
            <person name="Bera J."/>
            <person name="Fadrosh D."/>
            <person name="Jin S."/>
            <person name="Johri S."/>
            <person name="Kim M."/>
            <person name="Overton L."/>
            <person name="Reardon M."/>
            <person name="Tsitrin T."/>
            <person name="Vuong H."/>
            <person name="Weaver B."/>
            <person name="Ciecko A."/>
            <person name="Tallon L."/>
            <person name="Jackson J."/>
            <person name="Pai G."/>
            <person name="Aken S.V."/>
            <person name="Utterback T."/>
            <person name="Reidmuller S."/>
            <person name="Feldblyum T."/>
            <person name="Hsiao J."/>
            <person name="Zismann V."/>
            <person name="Iobst S."/>
            <person name="de Vazeille A.R."/>
            <person name="Buell C.R."/>
            <person name="Ying K."/>
            <person name="Li Y."/>
            <person name="Lu T."/>
            <person name="Huang Y."/>
            <person name="Zhao Q."/>
            <person name="Feng Q."/>
            <person name="Zhang L."/>
            <person name="Zhu J."/>
            <person name="Weng Q."/>
            <person name="Mu J."/>
            <person name="Lu Y."/>
            <person name="Fan D."/>
            <person name="Liu Y."/>
            <person name="Guan J."/>
            <person name="Zhang Y."/>
            <person name="Yu S."/>
            <person name="Liu X."/>
            <person name="Zhang Y."/>
            <person name="Hong G."/>
            <person name="Han B."/>
            <person name="Choisne N."/>
            <person name="Demange N."/>
            <person name="Orjeda G."/>
            <person name="Samain S."/>
            <person name="Cattolico L."/>
            <person name="Pelletier E."/>
            <person name="Couloux A."/>
            <person name="Segurens B."/>
            <person name="Wincker P."/>
            <person name="D'Hont A."/>
            <person name="Scarpelli C."/>
            <person name="Weissenbach J."/>
            <person name="Salanoubat M."/>
            <person name="Quetier F."/>
            <person name="Yu Y."/>
            <person name="Kim H.R."/>
            <person name="Rambo T."/>
            <person name="Currie J."/>
            <person name="Collura K."/>
            <person name="Luo M."/>
            <person name="Yang T."/>
            <person name="Ammiraju J.S.S."/>
            <person name="Engler F."/>
            <person name="Soderlund C."/>
            <person name="Wing R.A."/>
            <person name="Palmer L.E."/>
            <person name="de la Bastide M."/>
            <person name="Spiegel L."/>
            <person name="Nascimento L."/>
            <person name="Zutavern T."/>
            <person name="O'Shaughnessy A."/>
            <person name="Dike S."/>
            <person name="Dedhia N."/>
            <person name="Preston R."/>
            <person name="Balija V."/>
            <person name="McCombie W.R."/>
            <person name="Chow T."/>
            <person name="Chen H."/>
            <person name="Chung M."/>
            <person name="Chen C."/>
            <person name="Shaw J."/>
            <person name="Wu H."/>
            <person name="Hsiao K."/>
            <person name="Chao Y."/>
            <person name="Chu M."/>
            <person name="Cheng C."/>
            <person name="Hour A."/>
            <person name="Lee P."/>
            <person name="Lin S."/>
            <person name="Lin Y."/>
            <person name="Liou J."/>
            <person name="Liu S."/>
            <person name="Hsing Y."/>
            <person name="Raghuvanshi S."/>
            <person name="Mohanty A."/>
            <person name="Bharti A.K."/>
            <person name="Gaur A."/>
            <person name="Gupta V."/>
            <person name="Kumar D."/>
            <person name="Ravi V."/>
            <person name="Vij S."/>
            <person name="Kapur A."/>
            <person name="Khurana P."/>
            <person name="Khurana P."/>
            <person name="Khurana J.P."/>
            <person name="Tyagi A.K."/>
            <person name="Gaikwad K."/>
            <person name="Singh A."/>
            <person name="Dalal V."/>
            <person name="Srivastava S."/>
            <person name="Dixit A."/>
            <person name="Pal A.K."/>
            <person name="Ghazi I.A."/>
            <person name="Yadav M."/>
            <person name="Pandit A."/>
            <person name="Bhargava A."/>
            <person name="Sureshbabu K."/>
            <person name="Batra K."/>
            <person name="Sharma T.R."/>
            <person name="Mohapatra T."/>
            <person name="Singh N.K."/>
            <person name="Messing J."/>
            <person name="Nelson A.B."/>
            <person name="Fuks G."/>
            <person name="Kavchok S."/>
            <person name="Keizer G."/>
            <person name="Linton E."/>
            <person name="Llaca V."/>
            <person name="Song R."/>
            <person name="Tanyolac B."/>
            <person name="Young S."/>
            <person name="Ho-Il K."/>
            <person name="Hahn J.H."/>
            <person name="Sangsakoo G."/>
            <person name="Vanavichit A."/>
            <person name="de Mattos Luiz.A.T."/>
            <person name="Zimmer P.D."/>
            <person name="Malone G."/>
            <person name="Dellagostin O."/>
            <person name="de Oliveira A.C."/>
            <person name="Bevan M."/>
            <person name="Bancroft I."/>
            <person name="Minx P."/>
            <person name="Cordum H."/>
            <person name="Wilson R."/>
            <person name="Cheng Z."/>
            <person name="Jin W."/>
            <person name="Jiang J."/>
            <person name="Leong S.A."/>
            <person name="Iwama H."/>
            <person name="Gojobori T."/>
            <person name="Itoh T."/>
            <person name="Niimura Y."/>
            <person name="Fujii Y."/>
            <person name="Habara T."/>
            <person name="Sakai H."/>
            <person name="Sato Y."/>
            <person name="Wilson G."/>
            <person name="Kumar K."/>
            <person name="McCouch S."/>
            <person name="Juretic N."/>
            <person name="Hoen D."/>
            <person name="Wright S."/>
            <person name="Bruskiewich R."/>
            <person name="Bureau T."/>
            <person name="Miyao A."/>
            <person name="Hirochika H."/>
            <person name="Nishikawa T."/>
            <person name="Kadowaki K."/>
            <person name="Sugiura M."/>
            <person name="Burr B."/>
            <person name="Sasaki T."/>
        </authorList>
    </citation>
    <scope>NUCLEOTIDE SEQUENCE [LARGE SCALE GENOMIC DNA]</scope>
    <source>
        <strain evidence="6">cv. Nipponbare</strain>
    </source>
</reference>
<dbReference type="PANTHER" id="PTHR12411">
    <property type="entry name" value="CYSTEINE PROTEASE FAMILY C1-RELATED"/>
    <property type="match status" value="1"/>
</dbReference>
<protein>
    <submittedName>
        <fullName evidence="5">Cysteine proteinase</fullName>
    </submittedName>
</protein>
<feature type="signal peptide" evidence="2">
    <location>
        <begin position="1"/>
        <end position="17"/>
    </location>
</feature>
<dbReference type="Pfam" id="PF00112">
    <property type="entry name" value="Peptidase_C1"/>
    <property type="match status" value="1"/>
</dbReference>
<evidence type="ECO:0000256" key="2">
    <source>
        <dbReference type="SAM" id="SignalP"/>
    </source>
</evidence>
<dbReference type="InterPro" id="IPR025661">
    <property type="entry name" value="Pept_asp_AS"/>
</dbReference>
<dbReference type="SMART" id="SM00645">
    <property type="entry name" value="Pept_C1"/>
    <property type="match status" value="1"/>
</dbReference>
<dbReference type="MEROPS" id="I29.003"/>
<evidence type="ECO:0000313" key="5">
    <source>
        <dbReference type="EMBL" id="BAD46638.1"/>
    </source>
</evidence>
<organism evidence="5 6">
    <name type="scientific">Oryza sativa subsp. japonica</name>
    <name type="common">Rice</name>
    <dbReference type="NCBI Taxonomy" id="39947"/>
    <lineage>
        <taxon>Eukaryota</taxon>
        <taxon>Viridiplantae</taxon>
        <taxon>Streptophyta</taxon>
        <taxon>Embryophyta</taxon>
        <taxon>Tracheophyta</taxon>
        <taxon>Spermatophyta</taxon>
        <taxon>Magnoliopsida</taxon>
        <taxon>Liliopsida</taxon>
        <taxon>Poales</taxon>
        <taxon>Poaceae</taxon>
        <taxon>BOP clade</taxon>
        <taxon>Oryzoideae</taxon>
        <taxon>Oryzeae</taxon>
        <taxon>Oryzinae</taxon>
        <taxon>Oryza</taxon>
        <taxon>Oryza sativa</taxon>
    </lineage>
</organism>
<proteinExistence type="inferred from homology"/>